<organism evidence="2">
    <name type="scientific">Edwardsiella tarda</name>
    <dbReference type="NCBI Taxonomy" id="636"/>
    <lineage>
        <taxon>Bacteria</taxon>
        <taxon>Pseudomonadati</taxon>
        <taxon>Pseudomonadota</taxon>
        <taxon>Gammaproteobacteria</taxon>
        <taxon>Enterobacterales</taxon>
        <taxon>Hafniaceae</taxon>
        <taxon>Edwardsiella</taxon>
    </lineage>
</organism>
<keyword evidence="1" id="KW-0732">Signal</keyword>
<dbReference type="AlphaFoldDB" id="Q4ACI8"/>
<name>Q4ACI8_EDWTA</name>
<dbReference type="EMBL" id="AB231511">
    <property type="protein sequence ID" value="BAE19842.1"/>
    <property type="molecule type" value="Genomic_DNA"/>
</dbReference>
<feature type="signal peptide" evidence="1">
    <location>
        <begin position="1"/>
        <end position="42"/>
    </location>
</feature>
<evidence type="ECO:0000313" key="2">
    <source>
        <dbReference type="EMBL" id="BAE19842.1"/>
    </source>
</evidence>
<proteinExistence type="predicted"/>
<sequence>MDRDQLTIKLTIEMRFTMNMTKTLVSAFVAASCLAASGAAMARYADFGESNPFVKSYMEATLTTNVLDSTTARIVATPSPFTVSTTDASRPGTALATLSINAMDIIGGDSGKSDVRVDIHDDYYDDASQNWLFKNENGDTIKVRPQGDSGTWSSNGGRNIAAHTTGLTDLNSEVQFVTVQEDGNIAPGSYSM</sequence>
<protein>
    <submittedName>
        <fullName evidence="2">Pilin protein</fullName>
    </submittedName>
</protein>
<evidence type="ECO:0000256" key="1">
    <source>
        <dbReference type="SAM" id="SignalP"/>
    </source>
</evidence>
<reference evidence="2" key="1">
    <citation type="submission" date="2005-08" db="EMBL/GenBank/DDBJ databases">
        <title>Putative virulence-related genes of Edwardsiella tarda.</title>
        <authorList>
            <person name="Verjan N."/>
            <person name="Hirono I."/>
            <person name="Aoki T."/>
        </authorList>
    </citation>
    <scope>NUCLEOTIDE SEQUENCE</scope>
    <source>
        <strain evidence="2">Et54</strain>
    </source>
</reference>
<feature type="non-terminal residue" evidence="2">
    <location>
        <position position="192"/>
    </location>
</feature>
<gene>
    <name evidence="2" type="primary">ghfA</name>
</gene>
<accession>Q4ACI8</accession>
<dbReference type="PROSITE" id="PS51257">
    <property type="entry name" value="PROKAR_LIPOPROTEIN"/>
    <property type="match status" value="1"/>
</dbReference>
<feature type="chain" id="PRO_5004235522" evidence="1">
    <location>
        <begin position="43"/>
        <end position="192"/>
    </location>
</feature>